<keyword evidence="1" id="KW-1133">Transmembrane helix</keyword>
<evidence type="ECO:0000313" key="3">
    <source>
        <dbReference type="Proteomes" id="UP000759443"/>
    </source>
</evidence>
<comment type="caution">
    <text evidence="2">The sequence shown here is derived from an EMBL/GenBank/DDBJ whole genome shotgun (WGS) entry which is preliminary data.</text>
</comment>
<evidence type="ECO:0000256" key="1">
    <source>
        <dbReference type="SAM" id="Phobius"/>
    </source>
</evidence>
<proteinExistence type="predicted"/>
<accession>A0ABS4DYH6</accession>
<reference evidence="2 3" key="1">
    <citation type="submission" date="2021-03" db="EMBL/GenBank/DDBJ databases">
        <title>Genomic Encyclopedia of Type Strains, Phase IV (KMG-IV): sequencing the most valuable type-strain genomes for metagenomic binning, comparative biology and taxonomic classification.</title>
        <authorList>
            <person name="Goeker M."/>
        </authorList>
    </citation>
    <scope>NUCLEOTIDE SEQUENCE [LARGE SCALE GENOMIC DNA]</scope>
    <source>
        <strain evidence="2 3">DSM 21600</strain>
    </source>
</reference>
<dbReference type="Proteomes" id="UP000759443">
    <property type="component" value="Unassembled WGS sequence"/>
</dbReference>
<protein>
    <submittedName>
        <fullName evidence="2">Uncharacterized protein</fullName>
    </submittedName>
</protein>
<feature type="transmembrane region" description="Helical" evidence="1">
    <location>
        <begin position="14"/>
        <end position="36"/>
    </location>
</feature>
<keyword evidence="3" id="KW-1185">Reference proteome</keyword>
<gene>
    <name evidence="2" type="ORF">J2Z17_002174</name>
</gene>
<dbReference type="EMBL" id="JAGGJU010000005">
    <property type="protein sequence ID" value="MBP1850737.1"/>
    <property type="molecule type" value="Genomic_DNA"/>
</dbReference>
<organism evidence="2 3">
    <name type="scientific">Rhizobium halophytocola</name>
    <dbReference type="NCBI Taxonomy" id="735519"/>
    <lineage>
        <taxon>Bacteria</taxon>
        <taxon>Pseudomonadati</taxon>
        <taxon>Pseudomonadota</taxon>
        <taxon>Alphaproteobacteria</taxon>
        <taxon>Hyphomicrobiales</taxon>
        <taxon>Rhizobiaceae</taxon>
        <taxon>Rhizobium/Agrobacterium group</taxon>
        <taxon>Rhizobium</taxon>
    </lineage>
</organism>
<keyword evidence="1" id="KW-0472">Membrane</keyword>
<evidence type="ECO:0000313" key="2">
    <source>
        <dbReference type="EMBL" id="MBP1850737.1"/>
    </source>
</evidence>
<dbReference type="RefSeq" id="WP_209944764.1">
    <property type="nucleotide sequence ID" value="NZ_JAGGJU010000005.1"/>
</dbReference>
<sequence length="109" mass="11759">MVEKPMDEGREGGISRTVIAFNFVLYLVLILGIWALPTDRFVLVVTAPAGGADESLAVIGEAGGAFVQSGRFPWLTVAYSDERDFAYRLMKAGALIVLDHKLAVGCLKD</sequence>
<keyword evidence="1" id="KW-0812">Transmembrane</keyword>
<name>A0ABS4DYH6_9HYPH</name>